<comment type="similarity">
    <text evidence="2">Belongs to the CSC1 (TC 1.A.17) family.</text>
</comment>
<reference evidence="11 12" key="1">
    <citation type="journal article" date="2018" name="BMC Genomics">
        <title>The genome of Naegleria lovaniensis, the basis for a comparative approach to unravel pathogenicity factors of the human pathogenic amoeba N. fowleri.</title>
        <authorList>
            <person name="Liechti N."/>
            <person name="Schurch N."/>
            <person name="Bruggmann R."/>
            <person name="Wittwer M."/>
        </authorList>
    </citation>
    <scope>NUCLEOTIDE SEQUENCE [LARGE SCALE GENOMIC DNA]</scope>
    <source>
        <strain evidence="11 12">ATCC 30569</strain>
    </source>
</reference>
<feature type="transmembrane region" description="Helical" evidence="7">
    <location>
        <begin position="1001"/>
        <end position="1018"/>
    </location>
</feature>
<feature type="transmembrane region" description="Helical" evidence="7">
    <location>
        <begin position="821"/>
        <end position="840"/>
    </location>
</feature>
<evidence type="ECO:0000256" key="7">
    <source>
        <dbReference type="SAM" id="Phobius"/>
    </source>
</evidence>
<comment type="caution">
    <text evidence="11">The sequence shown here is derived from an EMBL/GenBank/DDBJ whole genome shotgun (WGS) entry which is preliminary data.</text>
</comment>
<comment type="subcellular location">
    <subcellularLocation>
        <location evidence="1">Membrane</location>
        <topology evidence="1">Multi-pass membrane protein</topology>
    </subcellularLocation>
</comment>
<dbReference type="Pfam" id="PF13967">
    <property type="entry name" value="RSN1_TM"/>
    <property type="match status" value="1"/>
</dbReference>
<dbReference type="GeneID" id="68099266"/>
<gene>
    <name evidence="11" type="ORF">C9374_006812</name>
</gene>
<feature type="transmembrane region" description="Helical" evidence="7">
    <location>
        <begin position="20"/>
        <end position="45"/>
    </location>
</feature>
<evidence type="ECO:0000256" key="5">
    <source>
        <dbReference type="ARBA" id="ARBA00022989"/>
    </source>
</evidence>
<proteinExistence type="inferred from homology"/>
<feature type="domain" description="CSC1/OSCA1-like 7TM region" evidence="8">
    <location>
        <begin position="731"/>
        <end position="987"/>
    </location>
</feature>
<evidence type="ECO:0000256" key="6">
    <source>
        <dbReference type="ARBA" id="ARBA00023136"/>
    </source>
</evidence>
<evidence type="ECO:0000256" key="3">
    <source>
        <dbReference type="ARBA" id="ARBA00022448"/>
    </source>
</evidence>
<dbReference type="RefSeq" id="XP_044555175.1">
    <property type="nucleotide sequence ID" value="XM_044696714.1"/>
</dbReference>
<feature type="transmembrane region" description="Helical" evidence="7">
    <location>
        <begin position="860"/>
        <end position="878"/>
    </location>
</feature>
<keyword evidence="3" id="KW-0813">Transport</keyword>
<dbReference type="PANTHER" id="PTHR13018:SF5">
    <property type="entry name" value="RE44586P"/>
    <property type="match status" value="1"/>
</dbReference>
<sequence length="1191" mass="138921">MFVPPKRTTQLNLISAADTLLQAIIAMTLLILFSPSIACVLSSSLSSSCLQCTSQPGNIWCSLEEKCVSKIEDCMTSPVNSPPNRYDEFQNTYGMNVLWFLRNYTTRVGRNETFHNDDHDDDDNAHPGEVLLPWYSQIPTHCVNGIVDHASKCSSLNVVIARNYSHSTRNLIEPIPIQPQLFITNLEHIYNHSKNPQFYVGAFYPDQNYLTQQGYLFSYEFHVQRKSIYIMKKGFMCFTDLSVAATPNYRHRLGFGVLMVDGLNGTFATRNTSFQCAFVTSKKSIYVEPVYFYTFMNFHFLVSIPILMCGLTLACFQVVYCKDKYKISENLLDADIRVLDDDNFDEQWKLTHSKDGFRHYFQNSLDLWGNNNPQDENPSNIWCRLRKYLKLFLQHIYDVFPSLFLFASDSDIVKQCGTDVYYYLWFQKYVMLFVAICGIMSMVLLLPIYLTSKHYDYSFKDFAGSTIAAIDVHKSWWTLLFYILNGLIPILGLLLMLRLRKLARHMIKGNSNFGSLYTVMISNIDKNLKDKEKLLSELREFFGQDTIADCHICLDFEKITLLEKKLAKFQRRLGKAAEQESRKTVQSLLLNLYIQLFYRKQSYVHYCEENIQQIEKQLLELKREENIVGTGYGFVTFFSMTTTKKVCDEYVTDFMGFMISKKYISNSFSKMVNFFKLRLNIVTSELNTSDSNRDKKRMEYNFAPACEASDVLFENLNISTSKRASRVFVSNVILFIVLLVIYTVLILNSSIPWYATQNKSDIYDYAELLKTPTDFTFKLLLAFFELSPEIISLINELFKPLVEKLVKWEKHKTNIHKRKTILRRTTYFFVLSTIVFPYGWTYYKSVWRIFNSLPPFNNEIYFFNFIGIELIILTIVLATTSKGLEIIVNTISSVRDYFKTGEWHRPIFDYEAEYSMKITMLMMCLLYGTCIPLIYIVAFLYFMLTFFIDKYLIMYWYERSIESDGKILNTVVENIGICFLFFPFSIIVLLPVLLKRKMTPLLGIPKVLIIIIGLYLMTRKTIEKERDAIIIALNERCCERNKSAEQDPTTYNVTTDSCELLDVEDGTMNKSSDQGAMGHGHDEIHKKDHDLKYSTIPLVDDCRNENSESQPIPAMDDEDFVILTQADWFEHSLQNATTSRQKKEFESFQEFINGKEVRVKEEDLQLDVPRLARQYRHPYLRKILRDRFSQQ</sequence>
<evidence type="ECO:0000313" key="12">
    <source>
        <dbReference type="Proteomes" id="UP000816034"/>
    </source>
</evidence>
<feature type="transmembrane region" description="Helical" evidence="7">
    <location>
        <begin position="775"/>
        <end position="798"/>
    </location>
</feature>
<dbReference type="AlphaFoldDB" id="A0AA88H5U5"/>
<evidence type="ECO:0000259" key="8">
    <source>
        <dbReference type="Pfam" id="PF02714"/>
    </source>
</evidence>
<feature type="domain" description="CSC1/OSCA1-like N-terminal transmembrane" evidence="9">
    <location>
        <begin position="405"/>
        <end position="481"/>
    </location>
</feature>
<name>A0AA88H5U5_NAELO</name>
<organism evidence="11 12">
    <name type="scientific">Naegleria lovaniensis</name>
    <name type="common">Amoeba</name>
    <dbReference type="NCBI Taxonomy" id="51637"/>
    <lineage>
        <taxon>Eukaryota</taxon>
        <taxon>Discoba</taxon>
        <taxon>Heterolobosea</taxon>
        <taxon>Tetramitia</taxon>
        <taxon>Eutetramitia</taxon>
        <taxon>Vahlkampfiidae</taxon>
        <taxon>Naegleria</taxon>
    </lineage>
</organism>
<feature type="transmembrane region" description="Helical" evidence="7">
    <location>
        <begin position="924"/>
        <end position="948"/>
    </location>
</feature>
<evidence type="ECO:0000313" key="11">
    <source>
        <dbReference type="EMBL" id="KAG2393281.1"/>
    </source>
</evidence>
<dbReference type="InterPro" id="IPR045122">
    <property type="entry name" value="Csc1-like"/>
</dbReference>
<dbReference type="PANTHER" id="PTHR13018">
    <property type="entry name" value="PROBABLE MEMBRANE PROTEIN DUF221-RELATED"/>
    <property type="match status" value="1"/>
</dbReference>
<dbReference type="GO" id="GO:0005886">
    <property type="term" value="C:plasma membrane"/>
    <property type="evidence" value="ECO:0007669"/>
    <property type="project" value="TreeGrafter"/>
</dbReference>
<feature type="transmembrane region" description="Helical" evidence="7">
    <location>
        <begin position="429"/>
        <end position="450"/>
    </location>
</feature>
<evidence type="ECO:0000259" key="9">
    <source>
        <dbReference type="Pfam" id="PF13967"/>
    </source>
</evidence>
<dbReference type="Pfam" id="PF02714">
    <property type="entry name" value="RSN1_7TM"/>
    <property type="match status" value="1"/>
</dbReference>
<evidence type="ECO:0000256" key="2">
    <source>
        <dbReference type="ARBA" id="ARBA00007779"/>
    </source>
</evidence>
<dbReference type="InterPro" id="IPR032880">
    <property type="entry name" value="CSC1/OSCA1-like_N"/>
</dbReference>
<dbReference type="GO" id="GO:0005227">
    <property type="term" value="F:calcium-activated cation channel activity"/>
    <property type="evidence" value="ECO:0007669"/>
    <property type="project" value="InterPro"/>
</dbReference>
<dbReference type="InterPro" id="IPR003864">
    <property type="entry name" value="CSC1/OSCA1-like_7TM"/>
</dbReference>
<keyword evidence="6 7" id="KW-0472">Membrane</keyword>
<feature type="transmembrane region" description="Helical" evidence="7">
    <location>
        <begin position="290"/>
        <end position="316"/>
    </location>
</feature>
<evidence type="ECO:0000259" key="10">
    <source>
        <dbReference type="Pfam" id="PF14703"/>
    </source>
</evidence>
<dbReference type="Pfam" id="PF14703">
    <property type="entry name" value="PHM7_cyt"/>
    <property type="match status" value="1"/>
</dbReference>
<feature type="transmembrane region" description="Helical" evidence="7">
    <location>
        <begin position="732"/>
        <end position="755"/>
    </location>
</feature>
<keyword evidence="5 7" id="KW-1133">Transmembrane helix</keyword>
<dbReference type="Proteomes" id="UP000816034">
    <property type="component" value="Unassembled WGS sequence"/>
</dbReference>
<evidence type="ECO:0000256" key="1">
    <source>
        <dbReference type="ARBA" id="ARBA00004141"/>
    </source>
</evidence>
<feature type="transmembrane region" description="Helical" evidence="7">
    <location>
        <begin position="974"/>
        <end position="994"/>
    </location>
</feature>
<keyword evidence="12" id="KW-1185">Reference proteome</keyword>
<protein>
    <submittedName>
        <fullName evidence="11">Uncharacterized protein</fullName>
    </submittedName>
</protein>
<dbReference type="InterPro" id="IPR027815">
    <property type="entry name" value="CSC1/OSCA1-like_cyt"/>
</dbReference>
<feature type="transmembrane region" description="Helical" evidence="7">
    <location>
        <begin position="479"/>
        <end position="499"/>
    </location>
</feature>
<accession>A0AA88H5U5</accession>
<keyword evidence="4 7" id="KW-0812">Transmembrane</keyword>
<feature type="domain" description="CSC1/OSCA1-like cytosolic" evidence="10">
    <location>
        <begin position="517"/>
        <end position="652"/>
    </location>
</feature>
<evidence type="ECO:0000256" key="4">
    <source>
        <dbReference type="ARBA" id="ARBA00022692"/>
    </source>
</evidence>
<dbReference type="EMBL" id="PYSW02000002">
    <property type="protein sequence ID" value="KAG2393281.1"/>
    <property type="molecule type" value="Genomic_DNA"/>
</dbReference>